<reference evidence="2" key="1">
    <citation type="journal article" date="2013" name="Genome Announc.">
        <title>Draft Genome Sequence of Agarivorans albus Strain MKT 106T, an Agarolytic Marine Bacterium.</title>
        <authorList>
            <person name="Yasuike M."/>
            <person name="Nakamura Y."/>
            <person name="Kai W."/>
            <person name="Fujiwara A."/>
            <person name="Fukui Y."/>
            <person name="Satomi M."/>
            <person name="Sano M."/>
        </authorList>
    </citation>
    <scope>NUCLEOTIDE SEQUENCE [LARGE SCALE GENOMIC DNA]</scope>
</reference>
<evidence type="ECO:0000313" key="2">
    <source>
        <dbReference type="EMBL" id="GAD03877.1"/>
    </source>
</evidence>
<sequence>MPEQHQVAKDKPQYQSNDKNNVSDSHGKPPNPDMWVFKLAVPKLV</sequence>
<evidence type="ECO:0000256" key="1">
    <source>
        <dbReference type="SAM" id="MobiDB-lite"/>
    </source>
</evidence>
<feature type="compositionally biased region" description="Polar residues" evidence="1">
    <location>
        <begin position="13"/>
        <end position="24"/>
    </location>
</feature>
<proteinExistence type="predicted"/>
<keyword evidence="3" id="KW-1185">Reference proteome</keyword>
<comment type="caution">
    <text evidence="2">The sequence shown here is derived from an EMBL/GenBank/DDBJ whole genome shotgun (WGS) entry which is preliminary data.</text>
</comment>
<gene>
    <name evidence="2" type="ORF">AALB_3957</name>
</gene>
<protein>
    <submittedName>
        <fullName evidence="2">Uncharacterized protein</fullName>
    </submittedName>
</protein>
<dbReference type="Proteomes" id="UP000014461">
    <property type="component" value="Unassembled WGS sequence"/>
</dbReference>
<accession>R9PR67</accession>
<name>R9PR67_AGAAL</name>
<feature type="region of interest" description="Disordered" evidence="1">
    <location>
        <begin position="1"/>
        <end position="34"/>
    </location>
</feature>
<feature type="compositionally biased region" description="Basic and acidic residues" evidence="1">
    <location>
        <begin position="1"/>
        <end position="12"/>
    </location>
</feature>
<dbReference type="AlphaFoldDB" id="R9PR67"/>
<organism evidence="2 3">
    <name type="scientific">Agarivorans albus MKT 106</name>
    <dbReference type="NCBI Taxonomy" id="1331007"/>
    <lineage>
        <taxon>Bacteria</taxon>
        <taxon>Pseudomonadati</taxon>
        <taxon>Pseudomonadota</taxon>
        <taxon>Gammaproteobacteria</taxon>
        <taxon>Alteromonadales</taxon>
        <taxon>Alteromonadaceae</taxon>
        <taxon>Agarivorans</taxon>
    </lineage>
</organism>
<dbReference type="EMBL" id="BARX01000036">
    <property type="protein sequence ID" value="GAD03877.1"/>
    <property type="molecule type" value="Genomic_DNA"/>
</dbReference>
<evidence type="ECO:0000313" key="3">
    <source>
        <dbReference type="Proteomes" id="UP000014461"/>
    </source>
</evidence>